<feature type="compositionally biased region" description="Low complexity" evidence="1">
    <location>
        <begin position="87"/>
        <end position="102"/>
    </location>
</feature>
<dbReference type="GO" id="GO:0003677">
    <property type="term" value="F:DNA binding"/>
    <property type="evidence" value="ECO:0007669"/>
    <property type="project" value="InterPro"/>
</dbReference>
<feature type="domain" description="HTH cro/C1-type" evidence="2">
    <location>
        <begin position="50"/>
        <end position="99"/>
    </location>
</feature>
<feature type="region of interest" description="Disordered" evidence="1">
    <location>
        <begin position="1"/>
        <end position="29"/>
    </location>
</feature>
<dbReference type="OrthoDB" id="9803379at2"/>
<feature type="region of interest" description="Disordered" evidence="1">
    <location>
        <begin position="77"/>
        <end position="102"/>
    </location>
</feature>
<dbReference type="InterPro" id="IPR001387">
    <property type="entry name" value="Cro/C1-type_HTH"/>
</dbReference>
<name>A0A6I4USU3_9SPHN</name>
<evidence type="ECO:0000259" key="2">
    <source>
        <dbReference type="PROSITE" id="PS50943"/>
    </source>
</evidence>
<dbReference type="EMBL" id="WTYK01000005">
    <property type="protein sequence ID" value="MXP41982.1"/>
    <property type="molecule type" value="Genomic_DNA"/>
</dbReference>
<dbReference type="Pfam" id="PF01381">
    <property type="entry name" value="HTH_3"/>
    <property type="match status" value="1"/>
</dbReference>
<dbReference type="AlphaFoldDB" id="A0A6I4USU3"/>
<evidence type="ECO:0000313" key="4">
    <source>
        <dbReference type="Proteomes" id="UP000469159"/>
    </source>
</evidence>
<evidence type="ECO:0000313" key="3">
    <source>
        <dbReference type="EMBL" id="MXP41982.1"/>
    </source>
</evidence>
<sequence length="102" mass="11107">MQSRDWRRRESHERRHPHPGTGAVRRVAQGPEFVREYEALEEEFALASAVIGARAHAGLTQEELAERLGTSQSAIARLESGRSRPSATTLAKLAAATGTKCG</sequence>
<dbReference type="Proteomes" id="UP000469159">
    <property type="component" value="Unassembled WGS sequence"/>
</dbReference>
<proteinExistence type="predicted"/>
<dbReference type="PROSITE" id="PS50943">
    <property type="entry name" value="HTH_CROC1"/>
    <property type="match status" value="1"/>
</dbReference>
<feature type="compositionally biased region" description="Basic and acidic residues" evidence="1">
    <location>
        <begin position="1"/>
        <end position="13"/>
    </location>
</feature>
<protein>
    <submittedName>
        <fullName evidence="3">Helix-turn-helix domain-containing protein</fullName>
    </submittedName>
</protein>
<dbReference type="CDD" id="cd00093">
    <property type="entry name" value="HTH_XRE"/>
    <property type="match status" value="1"/>
</dbReference>
<dbReference type="SMART" id="SM00530">
    <property type="entry name" value="HTH_XRE"/>
    <property type="match status" value="1"/>
</dbReference>
<comment type="caution">
    <text evidence="3">The sequence shown here is derived from an EMBL/GenBank/DDBJ whole genome shotgun (WGS) entry which is preliminary data.</text>
</comment>
<dbReference type="InterPro" id="IPR010982">
    <property type="entry name" value="Lambda_DNA-bd_dom_sf"/>
</dbReference>
<evidence type="ECO:0000256" key="1">
    <source>
        <dbReference type="SAM" id="MobiDB-lite"/>
    </source>
</evidence>
<dbReference type="Gene3D" id="1.10.260.40">
    <property type="entry name" value="lambda repressor-like DNA-binding domains"/>
    <property type="match status" value="1"/>
</dbReference>
<keyword evidence="4" id="KW-1185">Reference proteome</keyword>
<reference evidence="3 4" key="1">
    <citation type="submission" date="2019-12" db="EMBL/GenBank/DDBJ databases">
        <title>Genomic-based taxomic classification of the family Erythrobacteraceae.</title>
        <authorList>
            <person name="Xu L."/>
        </authorList>
    </citation>
    <scope>NUCLEOTIDE SEQUENCE [LARGE SCALE GENOMIC DNA]</scope>
    <source>
        <strain evidence="3 4">MCCC 1K02066</strain>
    </source>
</reference>
<dbReference type="SUPFAM" id="SSF47413">
    <property type="entry name" value="lambda repressor-like DNA-binding domains"/>
    <property type="match status" value="1"/>
</dbReference>
<accession>A0A6I4USU3</accession>
<organism evidence="3 4">
    <name type="scientific">Croceibacterium soli</name>
    <dbReference type="NCBI Taxonomy" id="1739690"/>
    <lineage>
        <taxon>Bacteria</taxon>
        <taxon>Pseudomonadati</taxon>
        <taxon>Pseudomonadota</taxon>
        <taxon>Alphaproteobacteria</taxon>
        <taxon>Sphingomonadales</taxon>
        <taxon>Erythrobacteraceae</taxon>
        <taxon>Croceibacterium</taxon>
    </lineage>
</organism>
<gene>
    <name evidence="3" type="ORF">GRI75_10055</name>
</gene>